<sequence>MAPGVGGAAPLTEFGETFIVQQAQGVPTVSVGGVVIPYREVTLAAQLPGRVNYLAGIEGNRFKEGDLLVSLDDRELLANRRALMAQLASADAQWRNASVQYSRELFSPRSRSPTGGMGLPNLFDQMFTRPVEEFVGDRSPGAERSADLFASGIHIQEARNVILRLQAEMQALDSKIRDARGIAPFDGVIIRKFIEVGDTVQPGQPMLTYADLEFLQVEIDVPARLRPGLREGQMVTAELDVGLDGGRDIRYRRVPVRVAQIFPMADPQRHTIKVKFDLPQGVSEPGMYAKVLIPDSDAVARATPVIPRSAIRFNGSLPGVYVINERGQPELRLIRLGEEASPQFVTVLSGLRPGERVLADPGPRVTAGWSRGTDINR</sequence>
<reference evidence="4 5" key="1">
    <citation type="submission" date="2024-05" db="EMBL/GenBank/DDBJ databases">
        <title>Genome Sequence and Characterization of the New Strain Purple Sulfur Bacterium of Genus Thioalkalicoccus.</title>
        <authorList>
            <person name="Bryantseva I.A."/>
            <person name="Kyndt J.A."/>
            <person name="Imhoff J.F."/>
        </authorList>
    </citation>
    <scope>NUCLEOTIDE SEQUENCE [LARGE SCALE GENOMIC DNA]</scope>
    <source>
        <strain evidence="4 5">Um2</strain>
    </source>
</reference>
<organism evidence="4 5">
    <name type="scientific">Thioalkalicoccus limnaeus</name>
    <dbReference type="NCBI Taxonomy" id="120681"/>
    <lineage>
        <taxon>Bacteria</taxon>
        <taxon>Pseudomonadati</taxon>
        <taxon>Pseudomonadota</taxon>
        <taxon>Gammaproteobacteria</taxon>
        <taxon>Chromatiales</taxon>
        <taxon>Chromatiaceae</taxon>
        <taxon>Thioalkalicoccus</taxon>
    </lineage>
</organism>
<keyword evidence="2" id="KW-0175">Coiled coil</keyword>
<dbReference type="Gene3D" id="2.40.420.20">
    <property type="match status" value="1"/>
</dbReference>
<feature type="domain" description="Multidrug resistance protein MdtA-like barrel-sandwich hybrid" evidence="3">
    <location>
        <begin position="39"/>
        <end position="205"/>
    </location>
</feature>
<dbReference type="Proteomes" id="UP001564408">
    <property type="component" value="Unassembled WGS sequence"/>
</dbReference>
<evidence type="ECO:0000313" key="4">
    <source>
        <dbReference type="EMBL" id="MEY6431968.1"/>
    </source>
</evidence>
<proteinExistence type="inferred from homology"/>
<dbReference type="PANTHER" id="PTHR30469">
    <property type="entry name" value="MULTIDRUG RESISTANCE PROTEIN MDTA"/>
    <property type="match status" value="1"/>
</dbReference>
<dbReference type="Gene3D" id="2.40.30.170">
    <property type="match status" value="1"/>
</dbReference>
<dbReference type="Pfam" id="PF25917">
    <property type="entry name" value="BSH_RND"/>
    <property type="match status" value="1"/>
</dbReference>
<keyword evidence="5" id="KW-1185">Reference proteome</keyword>
<gene>
    <name evidence="4" type="ORF">ABC977_06035</name>
</gene>
<name>A0ABV4BFB6_9GAMM</name>
<comment type="similarity">
    <text evidence="1">Belongs to the membrane fusion protein (MFP) (TC 8.A.1) family.</text>
</comment>
<dbReference type="SUPFAM" id="SSF111369">
    <property type="entry name" value="HlyD-like secretion proteins"/>
    <property type="match status" value="2"/>
</dbReference>
<protein>
    <submittedName>
        <fullName evidence="4">Efflux RND transporter periplasmic adaptor subunit</fullName>
    </submittedName>
</protein>
<evidence type="ECO:0000256" key="1">
    <source>
        <dbReference type="ARBA" id="ARBA00009477"/>
    </source>
</evidence>
<dbReference type="EMBL" id="JBDKXB010000005">
    <property type="protein sequence ID" value="MEY6431968.1"/>
    <property type="molecule type" value="Genomic_DNA"/>
</dbReference>
<dbReference type="Gene3D" id="1.10.287.470">
    <property type="entry name" value="Helix hairpin bin"/>
    <property type="match status" value="1"/>
</dbReference>
<dbReference type="PANTHER" id="PTHR30469:SF15">
    <property type="entry name" value="HLYD FAMILY OF SECRETION PROTEINS"/>
    <property type="match status" value="1"/>
</dbReference>
<evidence type="ECO:0000256" key="2">
    <source>
        <dbReference type="SAM" id="Coils"/>
    </source>
</evidence>
<dbReference type="RefSeq" id="WP_369666454.1">
    <property type="nucleotide sequence ID" value="NZ_JBDKXB010000005.1"/>
</dbReference>
<feature type="coiled-coil region" evidence="2">
    <location>
        <begin position="155"/>
        <end position="182"/>
    </location>
</feature>
<dbReference type="InterPro" id="IPR058625">
    <property type="entry name" value="MdtA-like_BSH"/>
</dbReference>
<evidence type="ECO:0000259" key="3">
    <source>
        <dbReference type="Pfam" id="PF25917"/>
    </source>
</evidence>
<accession>A0ABV4BFB6</accession>
<evidence type="ECO:0000313" key="5">
    <source>
        <dbReference type="Proteomes" id="UP001564408"/>
    </source>
</evidence>
<comment type="caution">
    <text evidence="4">The sequence shown here is derived from an EMBL/GenBank/DDBJ whole genome shotgun (WGS) entry which is preliminary data.</text>
</comment>
<dbReference type="Gene3D" id="2.40.50.100">
    <property type="match status" value="1"/>
</dbReference>